<keyword evidence="4" id="KW-0812">Transmembrane</keyword>
<dbReference type="InterPro" id="IPR029044">
    <property type="entry name" value="Nucleotide-diphossugar_trans"/>
</dbReference>
<feature type="transmembrane region" description="Helical" evidence="4">
    <location>
        <begin position="352"/>
        <end position="368"/>
    </location>
</feature>
<reference evidence="5 6" key="1">
    <citation type="submission" date="2016-10" db="EMBL/GenBank/DDBJ databases">
        <authorList>
            <person name="de Groot N.N."/>
        </authorList>
    </citation>
    <scope>NUCLEOTIDE SEQUENCE [LARGE SCALE GENOMIC DNA]</scope>
    <source>
        <strain evidence="5 6">DSM 22489</strain>
    </source>
</reference>
<dbReference type="Gene3D" id="3.90.550.10">
    <property type="entry name" value="Spore Coat Polysaccharide Biosynthesis Protein SpsA, Chain A"/>
    <property type="match status" value="1"/>
</dbReference>
<dbReference type="PANTHER" id="PTHR43630">
    <property type="entry name" value="POLY-BETA-1,6-N-ACETYL-D-GLUCOSAMINE SYNTHASE"/>
    <property type="match status" value="1"/>
</dbReference>
<dbReference type="GO" id="GO:0016757">
    <property type="term" value="F:glycosyltransferase activity"/>
    <property type="evidence" value="ECO:0007669"/>
    <property type="project" value="UniProtKB-KW"/>
</dbReference>
<dbReference type="Proteomes" id="UP000236728">
    <property type="component" value="Unassembled WGS sequence"/>
</dbReference>
<evidence type="ECO:0000313" key="5">
    <source>
        <dbReference type="EMBL" id="SEG52388.1"/>
    </source>
</evidence>
<evidence type="ECO:0000256" key="2">
    <source>
        <dbReference type="ARBA" id="ARBA00022676"/>
    </source>
</evidence>
<dbReference type="AlphaFoldDB" id="A0A1H6AUS5"/>
<evidence type="ECO:0000256" key="4">
    <source>
        <dbReference type="SAM" id="Phobius"/>
    </source>
</evidence>
<dbReference type="OrthoDB" id="9797391at2"/>
<keyword evidence="2" id="KW-0328">Glycosyltransferase</keyword>
<feature type="transmembrane region" description="Helical" evidence="4">
    <location>
        <begin position="304"/>
        <end position="322"/>
    </location>
</feature>
<feature type="transmembrane region" description="Helical" evidence="4">
    <location>
        <begin position="329"/>
        <end position="346"/>
    </location>
</feature>
<name>A0A1H6AUS5_9BACT</name>
<dbReference type="EMBL" id="FNVA01000006">
    <property type="protein sequence ID" value="SEG52388.1"/>
    <property type="molecule type" value="Genomic_DNA"/>
</dbReference>
<keyword evidence="4" id="KW-0472">Membrane</keyword>
<dbReference type="RefSeq" id="WP_160115196.1">
    <property type="nucleotide sequence ID" value="NZ_FNVA01000006.1"/>
</dbReference>
<gene>
    <name evidence="5" type="ORF">SAMN05421819_3293</name>
</gene>
<organism evidence="5 6">
    <name type="scientific">Bryocella elongata</name>
    <dbReference type="NCBI Taxonomy" id="863522"/>
    <lineage>
        <taxon>Bacteria</taxon>
        <taxon>Pseudomonadati</taxon>
        <taxon>Acidobacteriota</taxon>
        <taxon>Terriglobia</taxon>
        <taxon>Terriglobales</taxon>
        <taxon>Acidobacteriaceae</taxon>
        <taxon>Bryocella</taxon>
    </lineage>
</organism>
<sequence length="397" mass="42000">MMPAFHIALHLALNLLGGVLVLATLPLVAELLVLSSAAILPPARIKAHETLTLRLAVVVPAHNEEQLIAACVRSLKASRYAPSAIYVVAHNCTDATAENAKLAGATVLVLNETSGHGKGAALDHGFHHALHGDADAVLVIDADSTVATDTTALIATALQQGAAAAQCRYIAANTTTPRTRLQALALVAINVLRPRGRARLGLSCGIFGNGFALSRRTLAGLPYTSHSIVEDVEYHLALVRAGMRVVFVDDAHVAGEMPEGSSAAATQRARWEGGRQLLRRRLTMPMLRSVLCGELRLVEPLLELLARPTASVAMCLLLSLALPLPWLRLYAVVGLAAMTLSVIVAAGLSEEGLASLGALAYVPAHIFFKLRQRAKTRRAAAKDAAWVRTPRNPHASA</sequence>
<accession>A0A1H6AUS5</accession>
<evidence type="ECO:0000313" key="6">
    <source>
        <dbReference type="Proteomes" id="UP000236728"/>
    </source>
</evidence>
<dbReference type="Pfam" id="PF13641">
    <property type="entry name" value="Glyco_tranf_2_3"/>
    <property type="match status" value="1"/>
</dbReference>
<dbReference type="SUPFAM" id="SSF53448">
    <property type="entry name" value="Nucleotide-diphospho-sugar transferases"/>
    <property type="match status" value="1"/>
</dbReference>
<keyword evidence="4" id="KW-1133">Transmembrane helix</keyword>
<evidence type="ECO:0000256" key="1">
    <source>
        <dbReference type="ARBA" id="ARBA00006739"/>
    </source>
</evidence>
<dbReference type="CDD" id="cd06438">
    <property type="entry name" value="EpsO_like"/>
    <property type="match status" value="1"/>
</dbReference>
<keyword evidence="6" id="KW-1185">Reference proteome</keyword>
<keyword evidence="3 5" id="KW-0808">Transferase</keyword>
<evidence type="ECO:0000256" key="3">
    <source>
        <dbReference type="ARBA" id="ARBA00022679"/>
    </source>
</evidence>
<proteinExistence type="inferred from homology"/>
<dbReference type="PANTHER" id="PTHR43630:SF1">
    <property type="entry name" value="POLY-BETA-1,6-N-ACETYL-D-GLUCOSAMINE SYNTHASE"/>
    <property type="match status" value="1"/>
</dbReference>
<comment type="similarity">
    <text evidence="1">Belongs to the glycosyltransferase 2 family.</text>
</comment>
<protein>
    <submittedName>
        <fullName evidence="5">Glycosyltransferase, catalytic subunit of cellulose synthase and poly-beta-1,6-N-acetylglucosamine synthase</fullName>
    </submittedName>
</protein>